<comment type="caution">
    <text evidence="1">The sequence shown here is derived from an EMBL/GenBank/DDBJ whole genome shotgun (WGS) entry which is preliminary data.</text>
</comment>
<dbReference type="PANTHER" id="PTHR10151:SF120">
    <property type="entry name" value="BIS(5'-ADENOSYL)-TRIPHOSPHATASE"/>
    <property type="match status" value="1"/>
</dbReference>
<evidence type="ECO:0000313" key="2">
    <source>
        <dbReference type="Proteomes" id="UP000004959"/>
    </source>
</evidence>
<dbReference type="RefSeq" id="WP_007746966.1">
    <property type="nucleotide sequence ID" value="NZ_CM001398.1"/>
</dbReference>
<proteinExistence type="predicted"/>
<protein>
    <submittedName>
        <fullName evidence="1">Alkaline phosphodiesterase I</fullName>
    </submittedName>
</protein>
<dbReference type="GO" id="GO:0016787">
    <property type="term" value="F:hydrolase activity"/>
    <property type="evidence" value="ECO:0007669"/>
    <property type="project" value="UniProtKB-ARBA"/>
</dbReference>
<dbReference type="Pfam" id="PF01663">
    <property type="entry name" value="Phosphodiest"/>
    <property type="match status" value="1"/>
</dbReference>
<dbReference type="SUPFAM" id="SSF53649">
    <property type="entry name" value="Alkaline phosphatase-like"/>
    <property type="match status" value="1"/>
</dbReference>
<sequence length="434" mass="48994">MLNDQKHLLVVSFDALGELDTKNHLNLMPNLKALIDSGTHVEKVFGIYPTLTYPSHTTIVTGDYPSRHGIVNNTLTQLSRGLSPDWYWWAKYIKKPTLYQLAHENNMTVAAFLWPVTAGSPAIKYNIAEIFPNRIWQNQYTQSFRASSPFFTIHMNSLFGKMRNGISQPQLDDFVTASAVWTLRHKFPNLTLIHLVDLDSMRHHYGVESPEALAALSRLDTHLGLMIDALKEDGRFDQTNIVVLGDHYQINVSRMIHLNYLFKQNSWLDYDSDKGIITDWQVLAKTTDGSTYIYLKDSKKAAGIAHLIKDHAGEGVEKVYTHDELVKMGADANADLMVEAKAGYYFTDEAAVGSLIEEVTPDMMGHTDRYRAVHGFLPTKRDYQTTLILSGPGIKKGHTVKQARLIDEAPTFAHILGLKFKEAIDGRTIDDVFK</sequence>
<dbReference type="eggNOG" id="COG1524">
    <property type="taxonomic scope" value="Bacteria"/>
</dbReference>
<dbReference type="PATRIC" id="fig|1045004.4.peg.1701"/>
<dbReference type="HOGENOM" id="CLU_017594_0_0_9"/>
<evidence type="ECO:0000313" key="1">
    <source>
        <dbReference type="EMBL" id="EHN59803.1"/>
    </source>
</evidence>
<dbReference type="AlphaFoldDB" id="G9WGH6"/>
<organism evidence="1 2">
    <name type="scientific">Oenococcus kitaharae DSM 17330</name>
    <dbReference type="NCBI Taxonomy" id="1045004"/>
    <lineage>
        <taxon>Bacteria</taxon>
        <taxon>Bacillati</taxon>
        <taxon>Bacillota</taxon>
        <taxon>Bacilli</taxon>
        <taxon>Lactobacillales</taxon>
        <taxon>Lactobacillaceae</taxon>
        <taxon>Oenococcus</taxon>
    </lineage>
</organism>
<keyword evidence="2" id="KW-1185">Reference proteome</keyword>
<dbReference type="EMBL" id="AFVZ01000001">
    <property type="protein sequence ID" value="EHN59803.1"/>
    <property type="molecule type" value="Genomic_DNA"/>
</dbReference>
<dbReference type="CDD" id="cd16018">
    <property type="entry name" value="Enpp"/>
    <property type="match status" value="1"/>
</dbReference>
<dbReference type="InterPro" id="IPR017850">
    <property type="entry name" value="Alkaline_phosphatase_core_sf"/>
</dbReference>
<dbReference type="OrthoDB" id="9779418at2"/>
<reference evidence="1 2" key="1">
    <citation type="journal article" date="2012" name="PLoS ONE">
        <title>Functional divergence in the genus oenococcus as predicted by genome sequencing of the newly-described species, Oenococcus kitaharae.</title>
        <authorList>
            <person name="Borneman A.R."/>
            <person name="McCarthy J.M."/>
            <person name="Chambers P.J."/>
            <person name="Bartowsky E.J."/>
        </authorList>
    </citation>
    <scope>NUCLEOTIDE SEQUENCE [LARGE SCALE GENOMIC DNA]</scope>
    <source>
        <strain evidence="2">DSM17330</strain>
    </source>
</reference>
<dbReference type="Proteomes" id="UP000004959">
    <property type="component" value="Chromosome"/>
</dbReference>
<gene>
    <name evidence="1" type="ORF">OKIT_1729</name>
</gene>
<dbReference type="STRING" id="336988.NT96_02290"/>
<dbReference type="Gene3D" id="3.40.720.10">
    <property type="entry name" value="Alkaline Phosphatase, subunit A"/>
    <property type="match status" value="1"/>
</dbReference>
<name>G9WGH6_9LACO</name>
<accession>G9WGH6</accession>
<dbReference type="PANTHER" id="PTHR10151">
    <property type="entry name" value="ECTONUCLEOTIDE PYROPHOSPHATASE/PHOSPHODIESTERASE"/>
    <property type="match status" value="1"/>
</dbReference>
<dbReference type="InterPro" id="IPR002591">
    <property type="entry name" value="Phosphodiest/P_Trfase"/>
</dbReference>